<dbReference type="AlphaFoldDB" id="A0A830DR71"/>
<keyword evidence="7" id="KW-0812">Transmembrane</keyword>
<keyword evidence="5 13" id="KW-0328">Glycosyltransferase</keyword>
<dbReference type="Proteomes" id="UP000653305">
    <property type="component" value="Unassembled WGS sequence"/>
</dbReference>
<comment type="pathway">
    <text evidence="3">Protein modification; protein glycosylation.</text>
</comment>
<evidence type="ECO:0000256" key="12">
    <source>
        <dbReference type="ARBA" id="ARBA00023211"/>
    </source>
</evidence>
<comment type="caution">
    <text evidence="13">The sequence shown here is derived from an EMBL/GenBank/DDBJ whole genome shotgun (WGS) entry which is preliminary data.</text>
</comment>
<evidence type="ECO:0000313" key="14">
    <source>
        <dbReference type="Proteomes" id="UP000653305"/>
    </source>
</evidence>
<keyword evidence="9" id="KW-1133">Transmembrane helix</keyword>
<keyword evidence="11" id="KW-0472">Membrane</keyword>
<accession>A0A830DR71</accession>
<evidence type="ECO:0000256" key="9">
    <source>
        <dbReference type="ARBA" id="ARBA00022989"/>
    </source>
</evidence>
<evidence type="ECO:0000256" key="11">
    <source>
        <dbReference type="ARBA" id="ARBA00023136"/>
    </source>
</evidence>
<protein>
    <submittedName>
        <fullName evidence="13">Probable beta-1 3-galactosyltransferase 2</fullName>
    </submittedName>
</protein>
<evidence type="ECO:0000256" key="8">
    <source>
        <dbReference type="ARBA" id="ARBA00022968"/>
    </source>
</evidence>
<keyword evidence="10" id="KW-0333">Golgi apparatus</keyword>
<organism evidence="13 14">
    <name type="scientific">Phtheirospermum japonicum</name>
    <dbReference type="NCBI Taxonomy" id="374723"/>
    <lineage>
        <taxon>Eukaryota</taxon>
        <taxon>Viridiplantae</taxon>
        <taxon>Streptophyta</taxon>
        <taxon>Embryophyta</taxon>
        <taxon>Tracheophyta</taxon>
        <taxon>Spermatophyta</taxon>
        <taxon>Magnoliopsida</taxon>
        <taxon>eudicotyledons</taxon>
        <taxon>Gunneridae</taxon>
        <taxon>Pentapetalae</taxon>
        <taxon>asterids</taxon>
        <taxon>lamiids</taxon>
        <taxon>Lamiales</taxon>
        <taxon>Orobanchaceae</taxon>
        <taxon>Orobanchaceae incertae sedis</taxon>
        <taxon>Phtheirospermum</taxon>
    </lineage>
</organism>
<evidence type="ECO:0000256" key="4">
    <source>
        <dbReference type="ARBA" id="ARBA00008661"/>
    </source>
</evidence>
<dbReference type="Pfam" id="PF01762">
    <property type="entry name" value="Galactosyl_T"/>
    <property type="match status" value="1"/>
</dbReference>
<evidence type="ECO:0000256" key="5">
    <source>
        <dbReference type="ARBA" id="ARBA00022676"/>
    </source>
</evidence>
<dbReference type="InterPro" id="IPR002659">
    <property type="entry name" value="Glyco_trans_31"/>
</dbReference>
<dbReference type="Gene3D" id="3.90.550.50">
    <property type="match status" value="1"/>
</dbReference>
<evidence type="ECO:0000256" key="7">
    <source>
        <dbReference type="ARBA" id="ARBA00022692"/>
    </source>
</evidence>
<dbReference type="OrthoDB" id="1158011at2759"/>
<comment type="cofactor">
    <cofactor evidence="1">
        <name>Mn(2+)</name>
        <dbReference type="ChEBI" id="CHEBI:29035"/>
    </cofactor>
</comment>
<comment type="similarity">
    <text evidence="4">Belongs to the glycosyltransferase 31 family.</text>
</comment>
<evidence type="ECO:0000256" key="6">
    <source>
        <dbReference type="ARBA" id="ARBA00022679"/>
    </source>
</evidence>
<evidence type="ECO:0000256" key="1">
    <source>
        <dbReference type="ARBA" id="ARBA00001936"/>
    </source>
</evidence>
<keyword evidence="6 13" id="KW-0808">Transferase</keyword>
<keyword evidence="12" id="KW-0464">Manganese</keyword>
<dbReference type="UniPathway" id="UPA00378"/>
<dbReference type="GO" id="GO:0016758">
    <property type="term" value="F:hexosyltransferase activity"/>
    <property type="evidence" value="ECO:0007669"/>
    <property type="project" value="InterPro"/>
</dbReference>
<evidence type="ECO:0000256" key="2">
    <source>
        <dbReference type="ARBA" id="ARBA00004323"/>
    </source>
</evidence>
<evidence type="ECO:0000256" key="10">
    <source>
        <dbReference type="ARBA" id="ARBA00023034"/>
    </source>
</evidence>
<evidence type="ECO:0000256" key="3">
    <source>
        <dbReference type="ARBA" id="ARBA00004922"/>
    </source>
</evidence>
<evidence type="ECO:0000313" key="13">
    <source>
        <dbReference type="EMBL" id="GFQ08192.1"/>
    </source>
</evidence>
<gene>
    <name evidence="13" type="ORF">PHJA_002963200</name>
</gene>
<reference evidence="13" key="1">
    <citation type="submission" date="2020-07" db="EMBL/GenBank/DDBJ databases">
        <title>Ethylene signaling mediates host invasion by parasitic plants.</title>
        <authorList>
            <person name="Yoshida S."/>
        </authorList>
    </citation>
    <scope>NUCLEOTIDE SEQUENCE</scope>
    <source>
        <strain evidence="13">Okayama</strain>
    </source>
</reference>
<sequence length="73" mass="8643">MVIERWDADFYVKVDDDVHVNLDTLAATLVRHDPSPESVEYHEPEHWKFGDIGNKVILEDRLKLTWSVHEQKE</sequence>
<keyword evidence="14" id="KW-1185">Reference proteome</keyword>
<proteinExistence type="inferred from homology"/>
<name>A0A830DR71_9LAMI</name>
<keyword evidence="8" id="KW-0735">Signal-anchor</keyword>
<dbReference type="EMBL" id="BMAC01003560">
    <property type="protein sequence ID" value="GFQ08192.1"/>
    <property type="molecule type" value="Genomic_DNA"/>
</dbReference>
<comment type="subcellular location">
    <subcellularLocation>
        <location evidence="2">Golgi apparatus membrane</location>
        <topology evidence="2">Single-pass type II membrane protein</topology>
    </subcellularLocation>
</comment>
<dbReference type="GO" id="GO:0000139">
    <property type="term" value="C:Golgi membrane"/>
    <property type="evidence" value="ECO:0007669"/>
    <property type="project" value="UniProtKB-SubCell"/>
</dbReference>